<dbReference type="Gene3D" id="2.30.42.10">
    <property type="match status" value="1"/>
</dbReference>
<dbReference type="EMBL" id="JAKMXF010000333">
    <property type="protein sequence ID" value="KAI6648054.1"/>
    <property type="molecule type" value="Genomic_DNA"/>
</dbReference>
<dbReference type="GO" id="GO:0005198">
    <property type="term" value="F:structural molecule activity"/>
    <property type="evidence" value="ECO:0007669"/>
    <property type="project" value="InterPro"/>
</dbReference>
<evidence type="ECO:0000259" key="5">
    <source>
        <dbReference type="PROSITE" id="PS50106"/>
    </source>
</evidence>
<dbReference type="PANTHER" id="PTHR10554">
    <property type="entry name" value="SYNTROPHIN"/>
    <property type="match status" value="1"/>
</dbReference>
<keyword evidence="7" id="KW-1185">Reference proteome</keyword>
<keyword evidence="3" id="KW-0206">Cytoskeleton</keyword>
<dbReference type="Proteomes" id="UP001165289">
    <property type="component" value="Unassembled WGS sequence"/>
</dbReference>
<name>A0AAV7JHV2_9METZ</name>
<evidence type="ECO:0000313" key="7">
    <source>
        <dbReference type="Proteomes" id="UP001165289"/>
    </source>
</evidence>
<dbReference type="SMART" id="SM00233">
    <property type="entry name" value="PH"/>
    <property type="match status" value="2"/>
</dbReference>
<protein>
    <submittedName>
        <fullName evidence="6">Gamma-2-syntrophin-like</fullName>
    </submittedName>
</protein>
<comment type="caution">
    <text evidence="6">The sequence shown here is derived from an EMBL/GenBank/DDBJ whole genome shotgun (WGS) entry which is preliminary data.</text>
</comment>
<dbReference type="SUPFAM" id="SSF50156">
    <property type="entry name" value="PDZ domain-like"/>
    <property type="match status" value="1"/>
</dbReference>
<dbReference type="PROSITE" id="PS50003">
    <property type="entry name" value="PH_DOMAIN"/>
    <property type="match status" value="1"/>
</dbReference>
<proteinExistence type="inferred from homology"/>
<dbReference type="InterPro" id="IPR011993">
    <property type="entry name" value="PH-like_dom_sf"/>
</dbReference>
<reference evidence="6 7" key="1">
    <citation type="journal article" date="2023" name="BMC Biol.">
        <title>The compact genome of the sponge Oopsacas minuta (Hexactinellida) is lacking key metazoan core genes.</title>
        <authorList>
            <person name="Santini S."/>
            <person name="Schenkelaars Q."/>
            <person name="Jourda C."/>
            <person name="Duchesne M."/>
            <person name="Belahbib H."/>
            <person name="Rocher C."/>
            <person name="Selva M."/>
            <person name="Riesgo A."/>
            <person name="Vervoort M."/>
            <person name="Leys S.P."/>
            <person name="Kodjabachian L."/>
            <person name="Le Bivic A."/>
            <person name="Borchiellini C."/>
            <person name="Claverie J.M."/>
            <person name="Renard E."/>
        </authorList>
    </citation>
    <scope>NUCLEOTIDE SEQUENCE [LARGE SCALE GENOMIC DNA]</scope>
    <source>
        <strain evidence="6">SPO-2</strain>
    </source>
</reference>
<sequence length="465" mass="53133">MDIPTVPSEFVSRKLLDPLTLLDIELPEILHALLPTEGIKERVKIMLGVDSIFLYRKNHEEAIHETKSYEFDIIDLQIQIEPHEGLGVTIIGEQPVRVSRIFPDSPADLFGVKGDDIIDSINNVNISQLDHDTVVKFLKSLSGTVTLTILRTKLLNSIQSIWEHYLSIPLLHASVSLYKSGTVVRLNNGFSICSADGEKCVIIYCDDKESTELLLWVTALKKSLLESNLAYTDGLNRLIPRDESVLVTGFLFEQLHPSPNLSYWERKFVVCTQREILIYSSPPPDGHSWEQFDTKLDLMTTTFHILKERNDLRTNSFILRSGFGTHHILSAETWDDLMIWVNALCSSTPKLVVMHPLKRYTGIWKKRRIVFEINFSLSSIQLLDYIDNMVIYSWPFSTIEYTKESLNSSLVIRFIESSIPEHQPSSIQVQLENIPSVIHTLRSFLLTKLSANEPKYVQTFTLNAF</sequence>
<dbReference type="InterPro" id="IPR001849">
    <property type="entry name" value="PH_domain"/>
</dbReference>
<dbReference type="InterPro" id="IPR001478">
    <property type="entry name" value="PDZ"/>
</dbReference>
<evidence type="ECO:0000256" key="3">
    <source>
        <dbReference type="ARBA" id="ARBA00023212"/>
    </source>
</evidence>
<dbReference type="InterPro" id="IPR036034">
    <property type="entry name" value="PDZ_sf"/>
</dbReference>
<dbReference type="CDD" id="cd00136">
    <property type="entry name" value="PDZ_canonical"/>
    <property type="match status" value="1"/>
</dbReference>
<dbReference type="GO" id="GO:0005856">
    <property type="term" value="C:cytoskeleton"/>
    <property type="evidence" value="ECO:0007669"/>
    <property type="project" value="UniProtKB-SubCell"/>
</dbReference>
<comment type="subcellular location">
    <subcellularLocation>
        <location evidence="1">Cytoplasm</location>
        <location evidence="1">Cytoskeleton</location>
    </subcellularLocation>
</comment>
<dbReference type="SMART" id="SM00228">
    <property type="entry name" value="PDZ"/>
    <property type="match status" value="1"/>
</dbReference>
<keyword evidence="3" id="KW-0963">Cytoplasm</keyword>
<dbReference type="GO" id="GO:0016010">
    <property type="term" value="C:dystrophin-associated glycoprotein complex"/>
    <property type="evidence" value="ECO:0007669"/>
    <property type="project" value="TreeGrafter"/>
</dbReference>
<feature type="domain" description="PDZ" evidence="5">
    <location>
        <begin position="75"/>
        <end position="153"/>
    </location>
</feature>
<comment type="similarity">
    <text evidence="2">Belongs to the syntrophin family.</text>
</comment>
<feature type="domain" description="PH" evidence="4">
    <location>
        <begin position="244"/>
        <end position="349"/>
    </location>
</feature>
<organism evidence="6 7">
    <name type="scientific">Oopsacas minuta</name>
    <dbReference type="NCBI Taxonomy" id="111878"/>
    <lineage>
        <taxon>Eukaryota</taxon>
        <taxon>Metazoa</taxon>
        <taxon>Porifera</taxon>
        <taxon>Hexactinellida</taxon>
        <taxon>Hexasterophora</taxon>
        <taxon>Lyssacinosida</taxon>
        <taxon>Leucopsacidae</taxon>
        <taxon>Oopsacas</taxon>
    </lineage>
</organism>
<gene>
    <name evidence="6" type="ORF">LOD99_8256</name>
</gene>
<evidence type="ECO:0000259" key="4">
    <source>
        <dbReference type="PROSITE" id="PS50003"/>
    </source>
</evidence>
<accession>A0AAV7JHV2</accession>
<dbReference type="PROSITE" id="PS50106">
    <property type="entry name" value="PDZ"/>
    <property type="match status" value="1"/>
</dbReference>
<evidence type="ECO:0000256" key="1">
    <source>
        <dbReference type="ARBA" id="ARBA00004245"/>
    </source>
</evidence>
<dbReference type="Pfam" id="PF00169">
    <property type="entry name" value="PH"/>
    <property type="match status" value="1"/>
</dbReference>
<evidence type="ECO:0000256" key="2">
    <source>
        <dbReference type="ARBA" id="ARBA00010798"/>
    </source>
</evidence>
<dbReference type="Pfam" id="PF00595">
    <property type="entry name" value="PDZ"/>
    <property type="match status" value="1"/>
</dbReference>
<evidence type="ECO:0000313" key="6">
    <source>
        <dbReference type="EMBL" id="KAI6648054.1"/>
    </source>
</evidence>
<dbReference type="AlphaFoldDB" id="A0AAV7JHV2"/>
<dbReference type="InterPro" id="IPR015482">
    <property type="entry name" value="Syntrophin"/>
</dbReference>
<dbReference type="SUPFAM" id="SSF50729">
    <property type="entry name" value="PH domain-like"/>
    <property type="match status" value="1"/>
</dbReference>
<dbReference type="Gene3D" id="2.30.29.30">
    <property type="entry name" value="Pleckstrin-homology domain (PH domain)/Phosphotyrosine-binding domain (PTB)"/>
    <property type="match status" value="1"/>
</dbReference>
<dbReference type="PANTHER" id="PTHR10554:SF1">
    <property type="entry name" value="FI16515P1"/>
    <property type="match status" value="1"/>
</dbReference>